<dbReference type="PROSITE" id="PS51186">
    <property type="entry name" value="GNAT"/>
    <property type="match status" value="1"/>
</dbReference>
<dbReference type="InterPro" id="IPR000182">
    <property type="entry name" value="GNAT_dom"/>
</dbReference>
<proteinExistence type="predicted"/>
<name>A0ABZ0B6A6_9SPHN</name>
<keyword evidence="5" id="KW-1185">Reference proteome</keyword>
<dbReference type="SUPFAM" id="SSF55729">
    <property type="entry name" value="Acyl-CoA N-acyltransferases (Nat)"/>
    <property type="match status" value="1"/>
</dbReference>
<dbReference type="InterPro" id="IPR016181">
    <property type="entry name" value="Acyl_CoA_acyltransferase"/>
</dbReference>
<dbReference type="Pfam" id="PF00583">
    <property type="entry name" value="Acetyltransf_1"/>
    <property type="match status" value="1"/>
</dbReference>
<dbReference type="RefSeq" id="WP_313913851.1">
    <property type="nucleotide sequence ID" value="NZ_CP135076.1"/>
</dbReference>
<dbReference type="PANTHER" id="PTHR43877:SF2">
    <property type="entry name" value="AMINOALKYLPHOSPHONATE N-ACETYLTRANSFERASE-RELATED"/>
    <property type="match status" value="1"/>
</dbReference>
<evidence type="ECO:0000259" key="3">
    <source>
        <dbReference type="PROSITE" id="PS51186"/>
    </source>
</evidence>
<evidence type="ECO:0000313" key="4">
    <source>
        <dbReference type="EMBL" id="WNO52919.1"/>
    </source>
</evidence>
<dbReference type="CDD" id="cd04301">
    <property type="entry name" value="NAT_SF"/>
    <property type="match status" value="1"/>
</dbReference>
<accession>A0ABZ0B6A6</accession>
<dbReference type="PANTHER" id="PTHR43877">
    <property type="entry name" value="AMINOALKYLPHOSPHONATE N-ACETYLTRANSFERASE-RELATED-RELATED"/>
    <property type="match status" value="1"/>
</dbReference>
<protein>
    <submittedName>
        <fullName evidence="4">GNAT family N-acetyltransferase</fullName>
    </submittedName>
</protein>
<reference evidence="4 5" key="1">
    <citation type="submission" date="2023-09" db="EMBL/GenBank/DDBJ databases">
        <authorList>
            <person name="Rey-Velasco X."/>
        </authorList>
    </citation>
    <scope>NUCLEOTIDE SEQUENCE [LARGE SCALE GENOMIC DNA]</scope>
    <source>
        <strain evidence="4 5">W311</strain>
    </source>
</reference>
<evidence type="ECO:0000256" key="1">
    <source>
        <dbReference type="ARBA" id="ARBA00022679"/>
    </source>
</evidence>
<feature type="domain" description="N-acetyltransferase" evidence="3">
    <location>
        <begin position="4"/>
        <end position="154"/>
    </location>
</feature>
<gene>
    <name evidence="4" type="ORF">RPR59_10675</name>
</gene>
<dbReference type="Gene3D" id="3.40.630.30">
    <property type="match status" value="1"/>
</dbReference>
<organism evidence="4 5">
    <name type="scientific">Stakelama saccharophila</name>
    <dbReference type="NCBI Taxonomy" id="3075605"/>
    <lineage>
        <taxon>Bacteria</taxon>
        <taxon>Pseudomonadati</taxon>
        <taxon>Pseudomonadota</taxon>
        <taxon>Alphaproteobacteria</taxon>
        <taxon>Sphingomonadales</taxon>
        <taxon>Sphingomonadaceae</taxon>
        <taxon>Stakelama</taxon>
    </lineage>
</organism>
<keyword evidence="1" id="KW-0808">Transferase</keyword>
<dbReference type="EMBL" id="CP135076">
    <property type="protein sequence ID" value="WNO52919.1"/>
    <property type="molecule type" value="Genomic_DNA"/>
</dbReference>
<dbReference type="Proteomes" id="UP001302249">
    <property type="component" value="Chromosome"/>
</dbReference>
<dbReference type="InterPro" id="IPR050832">
    <property type="entry name" value="Bact_Acetyltransf"/>
</dbReference>
<keyword evidence="2" id="KW-0012">Acyltransferase</keyword>
<evidence type="ECO:0000256" key="2">
    <source>
        <dbReference type="ARBA" id="ARBA00023315"/>
    </source>
</evidence>
<evidence type="ECO:0000313" key="5">
    <source>
        <dbReference type="Proteomes" id="UP001302249"/>
    </source>
</evidence>
<sequence length="154" mass="16923">MTDFTIRDAHGGDLPAVVALLRQDQMGGEDEDPGPPLDPGYRAAFDAIAGDPNQFLFVGEQDGRVVGTFQLSLLPGLLYHGAWRGQIEAVRIDERVRGRGLGEAMMKLALDLCRARGCRIVQLTSNTARTRAHAFYERLGFTKSHVGMKLMLEP</sequence>